<proteinExistence type="predicted"/>
<keyword evidence="1" id="KW-1133">Transmembrane helix</keyword>
<keyword evidence="1" id="KW-0812">Transmembrane</keyword>
<dbReference type="AlphaFoldDB" id="A0A251VEP9"/>
<protein>
    <submittedName>
        <fullName evidence="2">Uncharacterized protein</fullName>
    </submittedName>
</protein>
<gene>
    <name evidence="2" type="ORF">HannXRQ_Chr02g0039771</name>
</gene>
<sequence>MTFLKYFGCSNGSNNGSQKLFNVLLHELKLFAGITSISTVVSFLFLIQHSTEIRDCNPSPKSRQDL</sequence>
<name>A0A251VEP9_HELAN</name>
<keyword evidence="3" id="KW-1185">Reference proteome</keyword>
<dbReference type="InParanoid" id="A0A251VEP9"/>
<organism evidence="2 3">
    <name type="scientific">Helianthus annuus</name>
    <name type="common">Common sunflower</name>
    <dbReference type="NCBI Taxonomy" id="4232"/>
    <lineage>
        <taxon>Eukaryota</taxon>
        <taxon>Viridiplantae</taxon>
        <taxon>Streptophyta</taxon>
        <taxon>Embryophyta</taxon>
        <taxon>Tracheophyta</taxon>
        <taxon>Spermatophyta</taxon>
        <taxon>Magnoliopsida</taxon>
        <taxon>eudicotyledons</taxon>
        <taxon>Gunneridae</taxon>
        <taxon>Pentapetalae</taxon>
        <taxon>asterids</taxon>
        <taxon>campanulids</taxon>
        <taxon>Asterales</taxon>
        <taxon>Asteraceae</taxon>
        <taxon>Asteroideae</taxon>
        <taxon>Heliantheae alliance</taxon>
        <taxon>Heliantheae</taxon>
        <taxon>Helianthus</taxon>
    </lineage>
</organism>
<feature type="transmembrane region" description="Helical" evidence="1">
    <location>
        <begin position="30"/>
        <end position="47"/>
    </location>
</feature>
<evidence type="ECO:0000313" key="3">
    <source>
        <dbReference type="Proteomes" id="UP000215914"/>
    </source>
</evidence>
<evidence type="ECO:0000313" key="2">
    <source>
        <dbReference type="EMBL" id="OTG33904.1"/>
    </source>
</evidence>
<reference evidence="3" key="1">
    <citation type="journal article" date="2017" name="Nature">
        <title>The sunflower genome provides insights into oil metabolism, flowering and Asterid evolution.</title>
        <authorList>
            <person name="Badouin H."/>
            <person name="Gouzy J."/>
            <person name="Grassa C.J."/>
            <person name="Murat F."/>
            <person name="Staton S.E."/>
            <person name="Cottret L."/>
            <person name="Lelandais-Briere C."/>
            <person name="Owens G.L."/>
            <person name="Carrere S."/>
            <person name="Mayjonade B."/>
            <person name="Legrand L."/>
            <person name="Gill N."/>
            <person name="Kane N.C."/>
            <person name="Bowers J.E."/>
            <person name="Hubner S."/>
            <person name="Bellec A."/>
            <person name="Berard A."/>
            <person name="Berges H."/>
            <person name="Blanchet N."/>
            <person name="Boniface M.C."/>
            <person name="Brunel D."/>
            <person name="Catrice O."/>
            <person name="Chaidir N."/>
            <person name="Claudel C."/>
            <person name="Donnadieu C."/>
            <person name="Faraut T."/>
            <person name="Fievet G."/>
            <person name="Helmstetter N."/>
            <person name="King M."/>
            <person name="Knapp S.J."/>
            <person name="Lai Z."/>
            <person name="Le Paslier M.C."/>
            <person name="Lippi Y."/>
            <person name="Lorenzon L."/>
            <person name="Mandel J.R."/>
            <person name="Marage G."/>
            <person name="Marchand G."/>
            <person name="Marquand E."/>
            <person name="Bret-Mestries E."/>
            <person name="Morien E."/>
            <person name="Nambeesan S."/>
            <person name="Nguyen T."/>
            <person name="Pegot-Espagnet P."/>
            <person name="Pouilly N."/>
            <person name="Raftis F."/>
            <person name="Sallet E."/>
            <person name="Schiex T."/>
            <person name="Thomas J."/>
            <person name="Vandecasteele C."/>
            <person name="Vares D."/>
            <person name="Vear F."/>
            <person name="Vautrin S."/>
            <person name="Crespi M."/>
            <person name="Mangin B."/>
            <person name="Burke J.M."/>
            <person name="Salse J."/>
            <person name="Munos S."/>
            <person name="Vincourt P."/>
            <person name="Rieseberg L.H."/>
            <person name="Langlade N.B."/>
        </authorList>
    </citation>
    <scope>NUCLEOTIDE SEQUENCE [LARGE SCALE GENOMIC DNA]</scope>
    <source>
        <strain evidence="3">cv. SF193</strain>
    </source>
</reference>
<dbReference type="Proteomes" id="UP000215914">
    <property type="component" value="Chromosome 2"/>
</dbReference>
<accession>A0A251VEP9</accession>
<evidence type="ECO:0000256" key="1">
    <source>
        <dbReference type="SAM" id="Phobius"/>
    </source>
</evidence>
<keyword evidence="1" id="KW-0472">Membrane</keyword>
<dbReference type="EMBL" id="CM007891">
    <property type="protein sequence ID" value="OTG33904.1"/>
    <property type="molecule type" value="Genomic_DNA"/>
</dbReference>